<feature type="compositionally biased region" description="Low complexity" evidence="2">
    <location>
        <begin position="114"/>
        <end position="123"/>
    </location>
</feature>
<feature type="compositionally biased region" description="Low complexity" evidence="2">
    <location>
        <begin position="467"/>
        <end position="486"/>
    </location>
</feature>
<dbReference type="EMBL" id="OVEO01000009">
    <property type="protein sequence ID" value="SPQ98271.1"/>
    <property type="molecule type" value="Genomic_DNA"/>
</dbReference>
<dbReference type="PANTHER" id="PTHR31516">
    <property type="entry name" value="STABILIZER OF AXONEMAL MICROTUBULES 2"/>
    <property type="match status" value="1"/>
</dbReference>
<feature type="compositionally biased region" description="Basic and acidic residues" evidence="2">
    <location>
        <begin position="538"/>
        <end position="552"/>
    </location>
</feature>
<dbReference type="GO" id="GO:0005856">
    <property type="term" value="C:cytoskeleton"/>
    <property type="evidence" value="ECO:0007669"/>
    <property type="project" value="TreeGrafter"/>
</dbReference>
<feature type="compositionally biased region" description="Low complexity" evidence="2">
    <location>
        <begin position="390"/>
        <end position="399"/>
    </location>
</feature>
<proteinExistence type="inferred from homology"/>
<evidence type="ECO:0000256" key="1">
    <source>
        <dbReference type="ARBA" id="ARBA00008738"/>
    </source>
</evidence>
<evidence type="ECO:0000313" key="4">
    <source>
        <dbReference type="Proteomes" id="UP000290189"/>
    </source>
</evidence>
<feature type="compositionally biased region" description="Basic and acidic residues" evidence="2">
    <location>
        <begin position="176"/>
        <end position="187"/>
    </location>
</feature>
<feature type="region of interest" description="Disordered" evidence="2">
    <location>
        <begin position="98"/>
        <end position="239"/>
    </location>
</feature>
<feature type="region of interest" description="Disordered" evidence="2">
    <location>
        <begin position="278"/>
        <end position="303"/>
    </location>
</feature>
<feature type="region of interest" description="Disordered" evidence="2">
    <location>
        <begin position="366"/>
        <end position="422"/>
    </location>
</feature>
<dbReference type="GO" id="GO:0008017">
    <property type="term" value="F:microtubule binding"/>
    <property type="evidence" value="ECO:0007669"/>
    <property type="project" value="InterPro"/>
</dbReference>
<dbReference type="Proteomes" id="UP000290189">
    <property type="component" value="Unassembled WGS sequence"/>
</dbReference>
<feature type="region of interest" description="Disordered" evidence="2">
    <location>
        <begin position="538"/>
        <end position="566"/>
    </location>
</feature>
<evidence type="ECO:0000256" key="2">
    <source>
        <dbReference type="SAM" id="MobiDB-lite"/>
    </source>
</evidence>
<name>A0A3P3YDL4_PLABS</name>
<feature type="region of interest" description="Disordered" evidence="2">
    <location>
        <begin position="449"/>
        <end position="508"/>
    </location>
</feature>
<keyword evidence="3" id="KW-0496">Mitochondrion</keyword>
<dbReference type="InterPro" id="IPR033336">
    <property type="entry name" value="SAXO1/2"/>
</dbReference>
<reference evidence="3 4" key="1">
    <citation type="submission" date="2018-03" db="EMBL/GenBank/DDBJ databases">
        <authorList>
            <person name="Fogelqvist J."/>
        </authorList>
    </citation>
    <scope>NUCLEOTIDE SEQUENCE [LARGE SCALE GENOMIC DNA]</scope>
</reference>
<feature type="compositionally biased region" description="Low complexity" evidence="2">
    <location>
        <begin position="16"/>
        <end position="34"/>
    </location>
</feature>
<accession>A0A3P3YDL4</accession>
<dbReference type="PANTHER" id="PTHR31516:SF17">
    <property type="entry name" value="STABILIZER OF AXONEMAL MICROTUBULES 2"/>
    <property type="match status" value="1"/>
</dbReference>
<evidence type="ECO:0000313" key="3">
    <source>
        <dbReference type="EMBL" id="SPQ98271.1"/>
    </source>
</evidence>
<gene>
    <name evidence="3" type="ORF">PLBR_LOCUS5486</name>
</gene>
<geneLocation type="mitochondrion" evidence="3"/>
<organism evidence="3 4">
    <name type="scientific">Plasmodiophora brassicae</name>
    <name type="common">Clubroot disease agent</name>
    <dbReference type="NCBI Taxonomy" id="37360"/>
    <lineage>
        <taxon>Eukaryota</taxon>
        <taxon>Sar</taxon>
        <taxon>Rhizaria</taxon>
        <taxon>Endomyxa</taxon>
        <taxon>Phytomyxea</taxon>
        <taxon>Plasmodiophorida</taxon>
        <taxon>Plasmodiophoridae</taxon>
        <taxon>Plasmodiophora</taxon>
    </lineage>
</organism>
<sequence>MSSSASTSMYRDEYRPWAGSGPPPSSSSTATRAPVRVHAVTGPSTSRADFRPGTTIANLPGAPPAGRQATTVFEHDGAFSGVSSYRAEYRPGVSSYRAEYRPMVHQQPPPPSPASSSPSTSATRGPLKIPFLGVPTSHDYRYYPGSHREPAIVNDPQRRTGSVFPDDNAAGAWKSSARDDYRRHDVQRPSSSAPAPPKPRLVLPFTGQSTTRSDFRPVPFADDGSSARDAGPARRRLDDDPDVHVHDVMMMSAAPFDATSSYRAEFHAMPLEAAANRGAFDDDDDEAGDPEIPFEGTTESRSSYVRHDVAKAIPARPSASAFQAFDSHPAASPFEGVSEARACYVPYGSDVLAAANRVAFDAAAPPEDEPIPFEGTSVHRADYRAPPPTTTRSSAPATRSGRHAAAVDPISETPFEGQSTSRADYVSHPMAPAARQPMAKALATPAFDGASTARSDYPAPHRGRALSQPTTAPADSTAASSSSSLTFEGVSESRASYTPMPLPGRETSAFGTWTRVPLTFDGESVSRSDYRPVPIDELRQASRRVHHDDESGGQRGPAPRPPFDGASSYAVDYVPIALDAQRAREHGQTYHQRVPLPFDGVTETRASYTAPLADATRVVRLTTPTSRAAPAASGFDGASEARSAYVAHRLPEQAAHHLPQGPDRPIRIPFDGVSEFKDQFKRG</sequence>
<comment type="similarity">
    <text evidence="1">Belongs to the FAM154 family.</text>
</comment>
<feature type="region of interest" description="Disordered" evidence="2">
    <location>
        <begin position="1"/>
        <end position="70"/>
    </location>
</feature>
<protein>
    <submittedName>
        <fullName evidence="3">Uncharacterized protein</fullName>
    </submittedName>
</protein>
<feature type="compositionally biased region" description="Basic and acidic residues" evidence="2">
    <location>
        <begin position="138"/>
        <end position="150"/>
    </location>
</feature>
<dbReference type="AlphaFoldDB" id="A0A3P3YDL4"/>